<evidence type="ECO:0000313" key="6">
    <source>
        <dbReference type="Proteomes" id="UP000283805"/>
    </source>
</evidence>
<dbReference type="GO" id="GO:0097588">
    <property type="term" value="P:archaeal or bacterial-type flagellum-dependent cell motility"/>
    <property type="evidence" value="ECO:0007669"/>
    <property type="project" value="InterPro"/>
</dbReference>
<dbReference type="AlphaFoldDB" id="A0A3R7KLU0"/>
<feature type="compositionally biased region" description="Acidic residues" evidence="3">
    <location>
        <begin position="37"/>
        <end position="48"/>
    </location>
</feature>
<comment type="subcellular location">
    <subcellularLocation>
        <location evidence="1">Archaeal flagellum</location>
    </subcellularLocation>
</comment>
<accession>A0A3R7KLU0</accession>
<dbReference type="Pfam" id="PF05377">
    <property type="entry name" value="FlaC_arch"/>
    <property type="match status" value="1"/>
</dbReference>
<evidence type="ECO:0000256" key="3">
    <source>
        <dbReference type="SAM" id="MobiDB-lite"/>
    </source>
</evidence>
<feature type="compositionally biased region" description="Acidic residues" evidence="3">
    <location>
        <begin position="7"/>
        <end position="22"/>
    </location>
</feature>
<keyword evidence="6" id="KW-1185">Reference proteome</keyword>
<dbReference type="InterPro" id="IPR006752">
    <property type="entry name" value="Arch_fla_DE"/>
</dbReference>
<dbReference type="EMBL" id="RAPO01000002">
    <property type="protein sequence ID" value="RKD95846.1"/>
    <property type="molecule type" value="Genomic_DNA"/>
</dbReference>
<feature type="compositionally biased region" description="Gly residues" evidence="3">
    <location>
        <begin position="26"/>
        <end position="35"/>
    </location>
</feature>
<evidence type="ECO:0000256" key="2">
    <source>
        <dbReference type="ARBA" id="ARBA00022440"/>
    </source>
</evidence>
<dbReference type="PANTHER" id="PTHR40698:SF1">
    <property type="entry name" value="FLAGELLA-RELATED PROTEIN D-RELATED"/>
    <property type="match status" value="1"/>
</dbReference>
<comment type="caution">
    <text evidence="5">The sequence shown here is derived from an EMBL/GenBank/DDBJ whole genome shotgun (WGS) entry which is preliminary data.</text>
</comment>
<reference evidence="5 6" key="1">
    <citation type="submission" date="2018-09" db="EMBL/GenBank/DDBJ databases">
        <title>Genomic Encyclopedia of Archaeal and Bacterial Type Strains, Phase II (KMG-II): from individual species to whole genera.</title>
        <authorList>
            <person name="Goeker M."/>
        </authorList>
    </citation>
    <scope>NUCLEOTIDE SEQUENCE [LARGE SCALE GENOMIC DNA]</scope>
    <source>
        <strain evidence="5 6">DSM 13151</strain>
    </source>
</reference>
<dbReference type="InterPro" id="IPR052494">
    <property type="entry name" value="Flagella_assembly_related"/>
</dbReference>
<keyword evidence="2" id="KW-0974">Archaeal flagellum</keyword>
<feature type="region of interest" description="Disordered" evidence="3">
    <location>
        <begin position="1"/>
        <end position="48"/>
    </location>
</feature>
<organism evidence="5 6">
    <name type="scientific">Halopiger aswanensis</name>
    <dbReference type="NCBI Taxonomy" id="148449"/>
    <lineage>
        <taxon>Archaea</taxon>
        <taxon>Methanobacteriati</taxon>
        <taxon>Methanobacteriota</taxon>
        <taxon>Stenosarchaea group</taxon>
        <taxon>Halobacteria</taxon>
        <taxon>Halobacteriales</taxon>
        <taxon>Natrialbaceae</taxon>
        <taxon>Halopiger</taxon>
    </lineage>
</organism>
<dbReference type="PANTHER" id="PTHR40698">
    <property type="entry name" value="FLAGELLA-RELATED PROTEIN E-RELATED-RELATED"/>
    <property type="match status" value="1"/>
</dbReference>
<feature type="region of interest" description="Disordered" evidence="3">
    <location>
        <begin position="145"/>
        <end position="278"/>
    </location>
</feature>
<name>A0A3R7KLU0_9EURY</name>
<evidence type="ECO:0000256" key="1">
    <source>
        <dbReference type="ARBA" id="ARBA00004618"/>
    </source>
</evidence>
<dbReference type="Pfam" id="PF04659">
    <property type="entry name" value="Arch_fla_DE"/>
    <property type="match status" value="1"/>
</dbReference>
<feature type="region of interest" description="Disordered" evidence="3">
    <location>
        <begin position="371"/>
        <end position="391"/>
    </location>
</feature>
<feature type="region of interest" description="Disordered" evidence="3">
    <location>
        <begin position="119"/>
        <end position="138"/>
    </location>
</feature>
<gene>
    <name evidence="5" type="ORF">ATJ93_2709</name>
</gene>
<dbReference type="GO" id="GO:0097589">
    <property type="term" value="C:archaeal-type flagellum"/>
    <property type="evidence" value="ECO:0007669"/>
    <property type="project" value="UniProtKB-SubCell"/>
</dbReference>
<feature type="domain" description="Archaeal flagella protein FlaD/E" evidence="4">
    <location>
        <begin position="274"/>
        <end position="367"/>
    </location>
</feature>
<protein>
    <submittedName>
        <fullName evidence="5">Archaellum component FlaD/FlaE</fullName>
    </submittedName>
</protein>
<evidence type="ECO:0000259" key="4">
    <source>
        <dbReference type="Pfam" id="PF04659"/>
    </source>
</evidence>
<evidence type="ECO:0000313" key="5">
    <source>
        <dbReference type="EMBL" id="RKD95846.1"/>
    </source>
</evidence>
<sequence length="391" mass="42768">MIMSILDGDDDELEDESADDDLLGGADDGLMGGEMGFADDDDGGSDDEELSYRLDEIEKEIDSLEGQVETVRGENEKISDSIQTVERNVDRLVDMYEIVTQGINPFVGDQEIGDAFETATGDGGVFGGDDPADDIDDDITNAEAEDFLDDDLEEDDDEDDFVADEFDEGGEIDDPLEEDEDGFDDSSEDEALEDDPFADEFDDGSEDDGELGFDEEDEELADENDDLELEEEAADPEPEPIQTEVVADQTTDTEDTTQTGSETAALGENGEMGDPPYLVRHPSRTDAELVTIEWLQYLIETAGMDGAARTIAYYESIDWISDPVETYLQSLLNGFSDAPVADDEIEPRSVLTTDEHKRSLQYIANIATPEKATELSIEPPVEADTADPSAE</sequence>
<feature type="compositionally biased region" description="Acidic residues" evidence="3">
    <location>
        <begin position="145"/>
        <end position="238"/>
    </location>
</feature>
<proteinExistence type="predicted"/>
<dbReference type="InterPro" id="IPR009205">
    <property type="entry name" value="FlaC_arc"/>
</dbReference>
<feature type="compositionally biased region" description="Low complexity" evidence="3">
    <location>
        <begin position="240"/>
        <end position="264"/>
    </location>
</feature>
<dbReference type="Proteomes" id="UP000283805">
    <property type="component" value="Unassembled WGS sequence"/>
</dbReference>